<proteinExistence type="predicted"/>
<dbReference type="EMBL" id="NDHI03003328">
    <property type="protein sequence ID" value="PNJ85007.1"/>
    <property type="molecule type" value="Genomic_DNA"/>
</dbReference>
<name>A0A2J8XSK5_PONAB</name>
<evidence type="ECO:0000256" key="1">
    <source>
        <dbReference type="ARBA" id="ARBA00022670"/>
    </source>
</evidence>
<dbReference type="PROSITE" id="PS50240">
    <property type="entry name" value="TRYPSIN_DOM"/>
    <property type="match status" value="1"/>
</dbReference>
<dbReference type="GO" id="GO:0004252">
    <property type="term" value="F:serine-type endopeptidase activity"/>
    <property type="evidence" value="ECO:0007669"/>
    <property type="project" value="InterPro"/>
</dbReference>
<evidence type="ECO:0000256" key="3">
    <source>
        <dbReference type="ARBA" id="ARBA00023157"/>
    </source>
</evidence>
<evidence type="ECO:0000259" key="4">
    <source>
        <dbReference type="PROSITE" id="PS50240"/>
    </source>
</evidence>
<comment type="caution">
    <text evidence="5">The sequence shown here is derived from an EMBL/GenBank/DDBJ whole genome shotgun (WGS) entry which is preliminary data.</text>
</comment>
<sequence length="160" mass="17615">MTVNKIMVHADYNKLHHMGSDITLLQLHRHVEFSSHILLACLLEPTTWLAPDSSCWISGWGMVTEDVFLPEPFQLQEAEVGAMDNSVCGSFFQPQYPGQPSSSDYTIHEDMLCAGDLITGKAICRVSGLNLSPLCCPGPLPQGLLWTLPQPRLVPEPSQA</sequence>
<reference evidence="5" key="1">
    <citation type="submission" date="2017-12" db="EMBL/GenBank/DDBJ databases">
        <title>High-resolution comparative analysis of great ape genomes.</title>
        <authorList>
            <person name="Pollen A."/>
            <person name="Hastie A."/>
            <person name="Hormozdiari F."/>
            <person name="Dougherty M."/>
            <person name="Liu R."/>
            <person name="Chaisson M."/>
            <person name="Hoppe E."/>
            <person name="Hill C."/>
            <person name="Pang A."/>
            <person name="Hillier L."/>
            <person name="Baker C."/>
            <person name="Armstrong J."/>
            <person name="Shendure J."/>
            <person name="Paten B."/>
            <person name="Wilson R."/>
            <person name="Chao H."/>
            <person name="Schneider V."/>
            <person name="Ventura M."/>
            <person name="Kronenberg Z."/>
            <person name="Murali S."/>
            <person name="Gordon D."/>
            <person name="Cantsilieris S."/>
            <person name="Munson K."/>
            <person name="Nelson B."/>
            <person name="Raja A."/>
            <person name="Underwood J."/>
            <person name="Diekhans M."/>
            <person name="Fiddes I."/>
            <person name="Haussler D."/>
            <person name="Eichler E."/>
        </authorList>
    </citation>
    <scope>NUCLEOTIDE SEQUENCE [LARGE SCALE GENOMIC DNA]</scope>
    <source>
        <strain evidence="5">Susie</strain>
    </source>
</reference>
<dbReference type="Gene3D" id="2.40.10.10">
    <property type="entry name" value="Trypsin-like serine proteases"/>
    <property type="match status" value="1"/>
</dbReference>
<protein>
    <submittedName>
        <fullName evidence="5">TISP43 isoform 6</fullName>
    </submittedName>
</protein>
<dbReference type="AlphaFoldDB" id="A0A2J8XSK5"/>
<dbReference type="PANTHER" id="PTHR24253:SF42">
    <property type="entry name" value="PROTEASE, SERINE 47"/>
    <property type="match status" value="1"/>
</dbReference>
<dbReference type="SUPFAM" id="SSF50494">
    <property type="entry name" value="Trypsin-like serine proteases"/>
    <property type="match status" value="1"/>
</dbReference>
<gene>
    <name evidence="5" type="ORF">CR201_G0051766</name>
</gene>
<dbReference type="SMART" id="SM00020">
    <property type="entry name" value="Tryp_SPc"/>
    <property type="match status" value="1"/>
</dbReference>
<accession>A0A2J8XSK5</accession>
<dbReference type="PANTHER" id="PTHR24253">
    <property type="entry name" value="TRANSMEMBRANE PROTEASE SERINE"/>
    <property type="match status" value="1"/>
</dbReference>
<evidence type="ECO:0000313" key="5">
    <source>
        <dbReference type="EMBL" id="PNJ85007.1"/>
    </source>
</evidence>
<dbReference type="Pfam" id="PF00089">
    <property type="entry name" value="Trypsin"/>
    <property type="match status" value="1"/>
</dbReference>
<dbReference type="InterPro" id="IPR001254">
    <property type="entry name" value="Trypsin_dom"/>
</dbReference>
<dbReference type="GO" id="GO:0006508">
    <property type="term" value="P:proteolysis"/>
    <property type="evidence" value="ECO:0007669"/>
    <property type="project" value="UniProtKB-KW"/>
</dbReference>
<dbReference type="InterPro" id="IPR043504">
    <property type="entry name" value="Peptidase_S1_PA_chymotrypsin"/>
</dbReference>
<evidence type="ECO:0000256" key="2">
    <source>
        <dbReference type="ARBA" id="ARBA00022801"/>
    </source>
</evidence>
<feature type="domain" description="Peptidase S1" evidence="4">
    <location>
        <begin position="1"/>
        <end position="136"/>
    </location>
</feature>
<organism evidence="5">
    <name type="scientific">Pongo abelii</name>
    <name type="common">Sumatran orangutan</name>
    <name type="synonym">Pongo pygmaeus abelii</name>
    <dbReference type="NCBI Taxonomy" id="9601"/>
    <lineage>
        <taxon>Eukaryota</taxon>
        <taxon>Metazoa</taxon>
        <taxon>Chordata</taxon>
        <taxon>Craniata</taxon>
        <taxon>Vertebrata</taxon>
        <taxon>Euteleostomi</taxon>
        <taxon>Mammalia</taxon>
        <taxon>Eutheria</taxon>
        <taxon>Euarchontoglires</taxon>
        <taxon>Primates</taxon>
        <taxon>Haplorrhini</taxon>
        <taxon>Catarrhini</taxon>
        <taxon>Hominidae</taxon>
        <taxon>Pongo</taxon>
    </lineage>
</organism>
<dbReference type="FunFam" id="2.40.10.10:FF:000107">
    <property type="entry name" value="TISP43 isoform 6"/>
    <property type="match status" value="1"/>
</dbReference>
<keyword evidence="1" id="KW-0645">Protease</keyword>
<keyword evidence="2" id="KW-0378">Hydrolase</keyword>
<dbReference type="InterPro" id="IPR009003">
    <property type="entry name" value="Peptidase_S1_PA"/>
</dbReference>
<keyword evidence="3" id="KW-1015">Disulfide bond</keyword>